<comment type="caution">
    <text evidence="14">The sequence shown here is derived from an EMBL/GenBank/DDBJ whole genome shotgun (WGS) entry which is preliminary data.</text>
</comment>
<feature type="domain" description="AMP-dependent synthetase/ligase" evidence="12">
    <location>
        <begin position="38"/>
        <end position="424"/>
    </location>
</feature>
<dbReference type="GO" id="GO:0016020">
    <property type="term" value="C:membrane"/>
    <property type="evidence" value="ECO:0007669"/>
    <property type="project" value="UniProtKB-SubCell"/>
</dbReference>
<sequence length="560" mass="62053">MNKFWTEKYPEGVAKELPYVDQSLNDFFDDVLVKFAPRKFMTNMGVSYTYQQVDQIATSIAAWIQNLGLPAGSSVGVMMPNVNQYLPIVIGTLRAGMVLTLINPLYTSRELKHQLNDADAKLLFILEPFCHSLDPIIDKTPVETVVVSAIGDMLGTAKGTVVNLAAKYIKKAVPKYDLSGCTNCTEVSFKTVLQKGGQLRYTRPEIKPDDLAMIQYTGGTTGMAKGILISHHNVVYGTKQYSEWFKPLKYTDNDGQLTSVIALPMYHIFAFIISLLGLRTGQHLLLVTNPRDINAFVKLLAKEEFHLLPAVNTLFQALLNHPKFKDLDFSNLKLSLAGGMAATPEMARKWLDTTGVTIIEGWGMSETLGVGTANPLTNKNFTGTIGMPVPGVEIVILDDDENKLEIGEVGEIAIKGMNVIKGYHNLDNSKFFTEDGYLKTGDVGSIDAEGYVKLLDRKKDMIIVSGFNVYPNEVEGVVEMHPKVKECSVVGVDDEQQGQAVKLYVVTDDKSLKKEELIEFCKKNLSGYKCPRHVEFIDELPKSTVGKILRHELRKQAAEA</sequence>
<keyword evidence="15" id="KW-1185">Reference proteome</keyword>
<comment type="pathway">
    <text evidence="3">Lipid metabolism; fatty acid beta-oxidation.</text>
</comment>
<evidence type="ECO:0000256" key="8">
    <source>
        <dbReference type="ARBA" id="ARBA00023136"/>
    </source>
</evidence>
<reference evidence="14 15" key="1">
    <citation type="submission" date="2020-08" db="EMBL/GenBank/DDBJ databases">
        <title>Genomic Encyclopedia of Type Strains, Phase III (KMG-III): the genomes of soil and plant-associated and newly described type strains.</title>
        <authorList>
            <person name="Whitman W."/>
        </authorList>
    </citation>
    <scope>NUCLEOTIDE SEQUENCE [LARGE SCALE GENOMIC DNA]</scope>
    <source>
        <strain evidence="14 15">CECT 5885</strain>
    </source>
</reference>
<dbReference type="Pfam" id="PF00501">
    <property type="entry name" value="AMP-binding"/>
    <property type="match status" value="1"/>
</dbReference>
<dbReference type="GO" id="GO:0004467">
    <property type="term" value="F:long-chain fatty acid-CoA ligase activity"/>
    <property type="evidence" value="ECO:0007669"/>
    <property type="project" value="UniProtKB-EC"/>
</dbReference>
<comment type="subcellular location">
    <subcellularLocation>
        <location evidence="2">Membrane</location>
        <topology evidence="2">Peripheral membrane protein</topology>
    </subcellularLocation>
</comment>
<comment type="cofactor">
    <cofactor evidence="1">
        <name>Mg(2+)</name>
        <dbReference type="ChEBI" id="CHEBI:18420"/>
    </cofactor>
</comment>
<evidence type="ECO:0000256" key="5">
    <source>
        <dbReference type="ARBA" id="ARBA00022741"/>
    </source>
</evidence>
<evidence type="ECO:0000256" key="9">
    <source>
        <dbReference type="ARBA" id="ARBA00026121"/>
    </source>
</evidence>
<dbReference type="PANTHER" id="PTHR43767:SF8">
    <property type="entry name" value="LONG-CHAIN-FATTY-ACID--COA LIGASE"/>
    <property type="match status" value="1"/>
</dbReference>
<evidence type="ECO:0000256" key="2">
    <source>
        <dbReference type="ARBA" id="ARBA00004170"/>
    </source>
</evidence>
<dbReference type="InterPro" id="IPR000873">
    <property type="entry name" value="AMP-dep_synth/lig_dom"/>
</dbReference>
<gene>
    <name evidence="14" type="ORF">FHS24_000561</name>
</gene>
<dbReference type="PANTHER" id="PTHR43767">
    <property type="entry name" value="LONG-CHAIN-FATTY-ACID--COA LIGASE"/>
    <property type="match status" value="1"/>
</dbReference>
<dbReference type="SUPFAM" id="SSF56801">
    <property type="entry name" value="Acetyl-CoA synthetase-like"/>
    <property type="match status" value="1"/>
</dbReference>
<dbReference type="Gene3D" id="3.40.50.980">
    <property type="match status" value="2"/>
</dbReference>
<feature type="domain" description="AMP-binding enzyme C-terminal" evidence="13">
    <location>
        <begin position="473"/>
        <end position="547"/>
    </location>
</feature>
<proteinExistence type="predicted"/>
<dbReference type="InterPro" id="IPR020845">
    <property type="entry name" value="AMP-binding_CS"/>
</dbReference>
<evidence type="ECO:0000259" key="12">
    <source>
        <dbReference type="Pfam" id="PF00501"/>
    </source>
</evidence>
<dbReference type="EMBL" id="JACHXL010000001">
    <property type="protein sequence ID" value="MBB3106070.1"/>
    <property type="molecule type" value="Genomic_DNA"/>
</dbReference>
<evidence type="ECO:0000256" key="7">
    <source>
        <dbReference type="ARBA" id="ARBA00022842"/>
    </source>
</evidence>
<evidence type="ECO:0000256" key="1">
    <source>
        <dbReference type="ARBA" id="ARBA00001946"/>
    </source>
</evidence>
<keyword evidence="7" id="KW-0460">Magnesium</keyword>
<dbReference type="Gene3D" id="3.30.300.30">
    <property type="match status" value="1"/>
</dbReference>
<evidence type="ECO:0000256" key="11">
    <source>
        <dbReference type="ARBA" id="ARBA00042773"/>
    </source>
</evidence>
<accession>A0A839TAX4</accession>
<evidence type="ECO:0000313" key="14">
    <source>
        <dbReference type="EMBL" id="MBB3106070.1"/>
    </source>
</evidence>
<evidence type="ECO:0000259" key="13">
    <source>
        <dbReference type="Pfam" id="PF13193"/>
    </source>
</evidence>
<dbReference type="Proteomes" id="UP000588111">
    <property type="component" value="Unassembled WGS sequence"/>
</dbReference>
<protein>
    <recommendedName>
        <fullName evidence="10">Long-chain-fatty-acid--CoA ligase</fullName>
        <ecNumber evidence="9">6.2.1.3</ecNumber>
    </recommendedName>
    <alternativeName>
        <fullName evidence="11">Long-chain acyl-CoA synthetase</fullName>
    </alternativeName>
</protein>
<dbReference type="InterPro" id="IPR045851">
    <property type="entry name" value="AMP-bd_C_sf"/>
</dbReference>
<evidence type="ECO:0000256" key="3">
    <source>
        <dbReference type="ARBA" id="ARBA00005005"/>
    </source>
</evidence>
<keyword evidence="5" id="KW-0547">Nucleotide-binding</keyword>
<keyword evidence="8" id="KW-0472">Membrane</keyword>
<dbReference type="RefSeq" id="WP_183618498.1">
    <property type="nucleotide sequence ID" value="NZ_CAJHAH010000002.1"/>
</dbReference>
<dbReference type="GO" id="GO:0005524">
    <property type="term" value="F:ATP binding"/>
    <property type="evidence" value="ECO:0007669"/>
    <property type="project" value="UniProtKB-KW"/>
</dbReference>
<dbReference type="AlphaFoldDB" id="A0A839TAX4"/>
<evidence type="ECO:0000313" key="15">
    <source>
        <dbReference type="Proteomes" id="UP000588111"/>
    </source>
</evidence>
<dbReference type="EC" id="6.2.1.3" evidence="9"/>
<evidence type="ECO:0000256" key="10">
    <source>
        <dbReference type="ARBA" id="ARBA00039545"/>
    </source>
</evidence>
<dbReference type="InterPro" id="IPR050237">
    <property type="entry name" value="ATP-dep_AMP-bd_enzyme"/>
</dbReference>
<name>A0A839TAX4_9GAMM</name>
<evidence type="ECO:0000256" key="4">
    <source>
        <dbReference type="ARBA" id="ARBA00022598"/>
    </source>
</evidence>
<keyword evidence="6" id="KW-0067">ATP-binding</keyword>
<dbReference type="InterPro" id="IPR025110">
    <property type="entry name" value="AMP-bd_C"/>
</dbReference>
<organism evidence="14 15">
    <name type="scientific">Psychrobacter luti</name>
    <dbReference type="NCBI Taxonomy" id="198481"/>
    <lineage>
        <taxon>Bacteria</taxon>
        <taxon>Pseudomonadati</taxon>
        <taxon>Pseudomonadota</taxon>
        <taxon>Gammaproteobacteria</taxon>
        <taxon>Moraxellales</taxon>
        <taxon>Moraxellaceae</taxon>
        <taxon>Psychrobacter</taxon>
    </lineage>
</organism>
<keyword evidence="4 14" id="KW-0436">Ligase</keyword>
<dbReference type="PROSITE" id="PS00455">
    <property type="entry name" value="AMP_BINDING"/>
    <property type="match status" value="1"/>
</dbReference>
<dbReference type="FunFam" id="3.30.300.30:FF:000006">
    <property type="entry name" value="Long-chain-fatty-acid--CoA ligase FadD"/>
    <property type="match status" value="1"/>
</dbReference>
<evidence type="ECO:0000256" key="6">
    <source>
        <dbReference type="ARBA" id="ARBA00022840"/>
    </source>
</evidence>
<dbReference type="Gene3D" id="2.30.38.10">
    <property type="entry name" value="Luciferase, Domain 3"/>
    <property type="match status" value="1"/>
</dbReference>
<dbReference type="Pfam" id="PF13193">
    <property type="entry name" value="AMP-binding_C"/>
    <property type="match status" value="1"/>
</dbReference>